<evidence type="ECO:0000313" key="1">
    <source>
        <dbReference type="EMBL" id="QYA42430.1"/>
    </source>
</evidence>
<organism evidence="1 2">
    <name type="scientific">Macrococcoides bohemicum</name>
    <dbReference type="NCBI Taxonomy" id="1903056"/>
    <lineage>
        <taxon>Bacteria</taxon>
        <taxon>Bacillati</taxon>
        <taxon>Bacillota</taxon>
        <taxon>Bacilli</taxon>
        <taxon>Bacillales</taxon>
        <taxon>Staphylococcaceae</taxon>
        <taxon>Macrococcoides</taxon>
    </lineage>
</organism>
<sequence>MRNYLWKDDKFTVVTGLSKVEFGESTEIVEINFTAKREMSVKAYDLVKDMIDYVDKLPRDTHFFLDDVLCATCVEAYAEAYDEYVSEILDAFYLYMMANLNCEFVSNPSELVEADLFYKY</sequence>
<dbReference type="RefSeq" id="WP_203545939.1">
    <property type="nucleotide sequence ID" value="NZ_CP054482.1"/>
</dbReference>
<dbReference type="EMBL" id="CP079981">
    <property type="protein sequence ID" value="QYA42430.1"/>
    <property type="molecule type" value="Genomic_DNA"/>
</dbReference>
<name>A0AAE7Q360_9STAP</name>
<evidence type="ECO:0000313" key="2">
    <source>
        <dbReference type="Proteomes" id="UP000826802"/>
    </source>
</evidence>
<reference evidence="1 2" key="1">
    <citation type="submission" date="2021-07" db="EMBL/GenBank/DDBJ databases">
        <title>Prevalence and characterization of methicillin-resistant Macrococcus spp. in food producing animals and meat in Switzerland in 2019.</title>
        <authorList>
            <person name="Keller J.E."/>
            <person name="Schwendener S."/>
            <person name="Neuenschwander J."/>
            <person name="Overesch G."/>
            <person name="Perreten V."/>
        </authorList>
    </citation>
    <scope>NUCLEOTIDE SEQUENCE [LARGE SCALE GENOMIC DNA]</scope>
    <source>
        <strain evidence="1 2">19Msa0936</strain>
    </source>
</reference>
<dbReference type="AlphaFoldDB" id="A0AAE7Q360"/>
<dbReference type="GeneID" id="99096362"/>
<accession>A0AAE7Q360</accession>
<proteinExistence type="predicted"/>
<keyword evidence="2" id="KW-1185">Reference proteome</keyword>
<dbReference type="Proteomes" id="UP000826802">
    <property type="component" value="Chromosome"/>
</dbReference>
<gene>
    <name evidence="1" type="ORF">KYI11_00275</name>
</gene>
<protein>
    <submittedName>
        <fullName evidence="1">Uncharacterized protein</fullName>
    </submittedName>
</protein>